<dbReference type="PIRSF" id="PIRSF019345">
    <property type="entry name" value="ScpB"/>
    <property type="match status" value="1"/>
</dbReference>
<accession>A0A0B0EQB1</accession>
<dbReference type="PATRIC" id="fig|237368.3.peg.222"/>
<dbReference type="NCBIfam" id="TIGR00281">
    <property type="entry name" value="SMC-Scp complex subunit ScpB"/>
    <property type="match status" value="1"/>
</dbReference>
<evidence type="ECO:0000256" key="2">
    <source>
        <dbReference type="ARBA" id="ARBA00022618"/>
    </source>
</evidence>
<dbReference type="InterPro" id="IPR005234">
    <property type="entry name" value="ScpB_csome_segregation"/>
</dbReference>
<keyword evidence="1" id="KW-0963">Cytoplasm</keyword>
<dbReference type="InterPro" id="IPR036388">
    <property type="entry name" value="WH-like_DNA-bd_sf"/>
</dbReference>
<evidence type="ECO:0000256" key="1">
    <source>
        <dbReference type="ARBA" id="ARBA00022490"/>
    </source>
</evidence>
<protein>
    <recommendedName>
        <fullName evidence="7">Segregation and condensation protein B</fullName>
    </recommendedName>
</protein>
<dbReference type="AlphaFoldDB" id="A0A0B0EQB1"/>
<evidence type="ECO:0000256" key="4">
    <source>
        <dbReference type="ARBA" id="ARBA00023306"/>
    </source>
</evidence>
<dbReference type="Gene3D" id="1.10.10.10">
    <property type="entry name" value="Winged helix-like DNA-binding domain superfamily/Winged helix DNA-binding domain"/>
    <property type="match status" value="2"/>
</dbReference>
<gene>
    <name evidence="5" type="ORF">SCABRO_00204</name>
</gene>
<dbReference type="InterPro" id="IPR036390">
    <property type="entry name" value="WH_DNA-bd_sf"/>
</dbReference>
<dbReference type="eggNOG" id="COG1386">
    <property type="taxonomic scope" value="Bacteria"/>
</dbReference>
<keyword evidence="3" id="KW-0159">Chromosome partition</keyword>
<dbReference type="PANTHER" id="PTHR34298">
    <property type="entry name" value="SEGREGATION AND CONDENSATION PROTEIN B"/>
    <property type="match status" value="1"/>
</dbReference>
<comment type="caution">
    <text evidence="5">The sequence shown here is derived from an EMBL/GenBank/DDBJ whole genome shotgun (WGS) entry which is preliminary data.</text>
</comment>
<name>A0A0B0EQB1_9BACT</name>
<keyword evidence="4" id="KW-0131">Cell cycle</keyword>
<dbReference type="GO" id="GO:0051304">
    <property type="term" value="P:chromosome separation"/>
    <property type="evidence" value="ECO:0007669"/>
    <property type="project" value="InterPro"/>
</dbReference>
<keyword evidence="2" id="KW-0132">Cell division</keyword>
<dbReference type="GO" id="GO:0051301">
    <property type="term" value="P:cell division"/>
    <property type="evidence" value="ECO:0007669"/>
    <property type="project" value="UniProtKB-KW"/>
</dbReference>
<proteinExistence type="predicted"/>
<dbReference type="PANTHER" id="PTHR34298:SF2">
    <property type="entry name" value="SEGREGATION AND CONDENSATION PROTEIN B"/>
    <property type="match status" value="1"/>
</dbReference>
<evidence type="ECO:0000313" key="6">
    <source>
        <dbReference type="Proteomes" id="UP000030652"/>
    </source>
</evidence>
<dbReference type="Pfam" id="PF04079">
    <property type="entry name" value="SMC_ScpB"/>
    <property type="match status" value="1"/>
</dbReference>
<reference evidence="5 6" key="1">
    <citation type="submission" date="2014-10" db="EMBL/GenBank/DDBJ databases">
        <title>Draft genome of anammox bacterium scalindua brodae, obtained using differential coverage binning of sequence data from two enrichment reactors.</title>
        <authorList>
            <person name="Speth D.R."/>
            <person name="Russ L."/>
            <person name="Kartal B."/>
            <person name="Op den Camp H.J."/>
            <person name="Dutilh B.E."/>
            <person name="Jetten M.S."/>
        </authorList>
    </citation>
    <scope>NUCLEOTIDE SEQUENCE [LARGE SCALE GENOMIC DNA]</scope>
    <source>
        <strain evidence="5">RU1</strain>
    </source>
</reference>
<evidence type="ECO:0000313" key="5">
    <source>
        <dbReference type="EMBL" id="KHE94066.1"/>
    </source>
</evidence>
<dbReference type="Proteomes" id="UP000030652">
    <property type="component" value="Unassembled WGS sequence"/>
</dbReference>
<evidence type="ECO:0000256" key="3">
    <source>
        <dbReference type="ARBA" id="ARBA00022829"/>
    </source>
</evidence>
<dbReference type="SUPFAM" id="SSF46785">
    <property type="entry name" value="Winged helix' DNA-binding domain"/>
    <property type="match status" value="2"/>
</dbReference>
<sequence length="180" mass="20617">MEQSEKKSPEEVKRIVEAVLFAVQEPISARKLSDIVGDTDAKEIQEVIRQLREEYDTHDRVFQIEEIANGFQLLSRPEYHEWISKIRKKSGESKLSQQALETLAIIAYKQPIIRADIEAIRGVQSGQMIRTLIERGLVKITGRDEVLGRPLLYGTTTKFLDHFGLKSTKDLPRVEDLEIS</sequence>
<evidence type="ECO:0008006" key="7">
    <source>
        <dbReference type="Google" id="ProtNLM"/>
    </source>
</evidence>
<dbReference type="EMBL" id="JRYO01000019">
    <property type="protein sequence ID" value="KHE94066.1"/>
    <property type="molecule type" value="Genomic_DNA"/>
</dbReference>
<organism evidence="5 6">
    <name type="scientific">Candidatus Scalindua brodae</name>
    <dbReference type="NCBI Taxonomy" id="237368"/>
    <lineage>
        <taxon>Bacteria</taxon>
        <taxon>Pseudomonadati</taxon>
        <taxon>Planctomycetota</taxon>
        <taxon>Candidatus Brocadiia</taxon>
        <taxon>Candidatus Brocadiales</taxon>
        <taxon>Candidatus Scalinduaceae</taxon>
        <taxon>Candidatus Scalindua</taxon>
    </lineage>
</organism>